<protein>
    <submittedName>
        <fullName evidence="1">Uncharacterized protein</fullName>
    </submittedName>
</protein>
<dbReference type="EMBL" id="BGPR01004238">
    <property type="protein sequence ID" value="GBM97486.1"/>
    <property type="molecule type" value="Genomic_DNA"/>
</dbReference>
<gene>
    <name evidence="1" type="ORF">AVEN_204667_1</name>
</gene>
<dbReference type="AlphaFoldDB" id="A0A4Y2K7G2"/>
<evidence type="ECO:0000313" key="1">
    <source>
        <dbReference type="EMBL" id="GBM97486.1"/>
    </source>
</evidence>
<evidence type="ECO:0000313" key="2">
    <source>
        <dbReference type="Proteomes" id="UP000499080"/>
    </source>
</evidence>
<name>A0A4Y2K7G2_ARAVE</name>
<comment type="caution">
    <text evidence="1">The sequence shown here is derived from an EMBL/GenBank/DDBJ whole genome shotgun (WGS) entry which is preliminary data.</text>
</comment>
<accession>A0A4Y2K7G2</accession>
<dbReference type="Proteomes" id="UP000499080">
    <property type="component" value="Unassembled WGS sequence"/>
</dbReference>
<proteinExistence type="predicted"/>
<sequence>MKSDTSPLIFCTLFYRMRGPMNRLLIGQDTAEDKRISTLEEDGYLRCGGIQMYQLRTHSDSIMGVTGYTHYASYSPPPVTNTSLAHQPICLH</sequence>
<organism evidence="1 2">
    <name type="scientific">Araneus ventricosus</name>
    <name type="common">Orbweaver spider</name>
    <name type="synonym">Epeira ventricosa</name>
    <dbReference type="NCBI Taxonomy" id="182803"/>
    <lineage>
        <taxon>Eukaryota</taxon>
        <taxon>Metazoa</taxon>
        <taxon>Ecdysozoa</taxon>
        <taxon>Arthropoda</taxon>
        <taxon>Chelicerata</taxon>
        <taxon>Arachnida</taxon>
        <taxon>Araneae</taxon>
        <taxon>Araneomorphae</taxon>
        <taxon>Entelegynae</taxon>
        <taxon>Araneoidea</taxon>
        <taxon>Araneidae</taxon>
        <taxon>Araneus</taxon>
    </lineage>
</organism>
<dbReference type="OrthoDB" id="6431522at2759"/>
<reference evidence="1 2" key="1">
    <citation type="journal article" date="2019" name="Sci. Rep.">
        <title>Orb-weaving spider Araneus ventricosus genome elucidates the spidroin gene catalogue.</title>
        <authorList>
            <person name="Kono N."/>
            <person name="Nakamura H."/>
            <person name="Ohtoshi R."/>
            <person name="Moran D.A.P."/>
            <person name="Shinohara A."/>
            <person name="Yoshida Y."/>
            <person name="Fujiwara M."/>
            <person name="Mori M."/>
            <person name="Tomita M."/>
            <person name="Arakawa K."/>
        </authorList>
    </citation>
    <scope>NUCLEOTIDE SEQUENCE [LARGE SCALE GENOMIC DNA]</scope>
</reference>
<keyword evidence="2" id="KW-1185">Reference proteome</keyword>